<reference evidence="2 3" key="1">
    <citation type="submission" date="2021-07" db="EMBL/GenBank/DDBJ databases">
        <title>Isolation and characterization of bacteria from a gold mining with a capacity of golden bioaccumulation.</title>
        <authorList>
            <person name="Yang X.J."/>
        </authorList>
    </citation>
    <scope>NUCLEOTIDE SEQUENCE [LARGE SCALE GENOMIC DNA]</scope>
    <source>
        <strain evidence="2 3">Au29</strain>
    </source>
</reference>
<name>A0ABX8TJR3_9CAUL</name>
<proteinExistence type="predicted"/>
<gene>
    <name evidence="2" type="ORF">KWG56_01055</name>
</gene>
<feature type="signal peptide" evidence="1">
    <location>
        <begin position="1"/>
        <end position="22"/>
    </location>
</feature>
<evidence type="ECO:0008006" key="4">
    <source>
        <dbReference type="Google" id="ProtNLM"/>
    </source>
</evidence>
<dbReference type="RefSeq" id="WP_201100699.1">
    <property type="nucleotide sequence ID" value="NZ_BAAAEE010000002.1"/>
</dbReference>
<dbReference type="GeneID" id="94373834"/>
<dbReference type="EMBL" id="CP080034">
    <property type="protein sequence ID" value="QYC10645.1"/>
    <property type="molecule type" value="Genomic_DNA"/>
</dbReference>
<organism evidence="2 3">
    <name type="scientific">Brevundimonas nasdae</name>
    <dbReference type="NCBI Taxonomy" id="172043"/>
    <lineage>
        <taxon>Bacteria</taxon>
        <taxon>Pseudomonadati</taxon>
        <taxon>Pseudomonadota</taxon>
        <taxon>Alphaproteobacteria</taxon>
        <taxon>Caulobacterales</taxon>
        <taxon>Caulobacteraceae</taxon>
        <taxon>Brevundimonas</taxon>
    </lineage>
</organism>
<evidence type="ECO:0000313" key="2">
    <source>
        <dbReference type="EMBL" id="QYC10645.1"/>
    </source>
</evidence>
<evidence type="ECO:0000313" key="3">
    <source>
        <dbReference type="Proteomes" id="UP000824334"/>
    </source>
</evidence>
<keyword evidence="1" id="KW-0732">Signal</keyword>
<feature type="chain" id="PRO_5046130853" description="TonB-dependent receptor" evidence="1">
    <location>
        <begin position="23"/>
        <end position="175"/>
    </location>
</feature>
<sequence>MRKLAFFAPLAATLAVAAMAQAQPQAQIQATTQVQSENQAPSNVTVTIGRDLQTRVEKLGVREVNDQIANLQSNVVRVLEESYPGASAQLVLTDLKPNRPTMQQMRDTPGLDPIRSISIGGAAIEGQLTTADGQTRAVKFSYFSPSIRDVWGYGVWQDADRAFERFSAYLQRGRF</sequence>
<keyword evidence="3" id="KW-1185">Reference proteome</keyword>
<evidence type="ECO:0000256" key="1">
    <source>
        <dbReference type="SAM" id="SignalP"/>
    </source>
</evidence>
<dbReference type="Proteomes" id="UP000824334">
    <property type="component" value="Chromosome"/>
</dbReference>
<accession>A0ABX8TJR3</accession>
<protein>
    <recommendedName>
        <fullName evidence="4">TonB-dependent receptor</fullName>
    </recommendedName>
</protein>